<keyword evidence="9" id="KW-1185">Reference proteome</keyword>
<feature type="domain" description="Tyr recombinase" evidence="6">
    <location>
        <begin position="142"/>
        <end position="381"/>
    </location>
</feature>
<dbReference type="SUPFAM" id="SSF56349">
    <property type="entry name" value="DNA breaking-rejoining enzymes"/>
    <property type="match status" value="1"/>
</dbReference>
<feature type="region of interest" description="Disordered" evidence="5">
    <location>
        <begin position="126"/>
        <end position="145"/>
    </location>
</feature>
<evidence type="ECO:0000256" key="5">
    <source>
        <dbReference type="SAM" id="MobiDB-lite"/>
    </source>
</evidence>
<evidence type="ECO:0000256" key="4">
    <source>
        <dbReference type="PROSITE-ProRule" id="PRU01248"/>
    </source>
</evidence>
<evidence type="ECO:0000259" key="7">
    <source>
        <dbReference type="PROSITE" id="PS51900"/>
    </source>
</evidence>
<sequence length="383" mass="43601">METTDSGPSPTGKLLENALDECIRSFDGNYDGDPSEIDGNYPRNLHRVTSKWITWCGKRETHTLEDVSVRTMQRYASHLEQRVRAKQADSSKGISASSAWTYYNYISAFLSWAVRWEYLAENPAEKERAKKEMPSRSTSNSGDQQFWQPEQRRAIMDYVDEQAREAIDADGMDAFEQVRNRALLAVLAYTGVRGAELLADSRDSRRNGIRWGDVDLEDGYLDVLGKSQDEEETALPEQAVEPLRRLETLLMPPNEDWPVFPSRHPPSLYDAIDNSEHDRPDGNPWEFVLERDIKPPSMSKSGARTLMKRLSKEADVPLEDSPKDYLTLHGARRGVGEKLYREHGAAASQRTLRHADPQTTSEMYSHIEASELAEDNTEVFENE</sequence>
<dbReference type="Gene3D" id="1.10.150.130">
    <property type="match status" value="1"/>
</dbReference>
<dbReference type="PROSITE" id="PS51898">
    <property type="entry name" value="TYR_RECOMBINASE"/>
    <property type="match status" value="1"/>
</dbReference>
<name>A0A9Q4Q557_9EURY</name>
<keyword evidence="2 4" id="KW-0238">DNA-binding</keyword>
<evidence type="ECO:0000313" key="9">
    <source>
        <dbReference type="Proteomes" id="UP001154061"/>
    </source>
</evidence>
<dbReference type="InterPro" id="IPR013762">
    <property type="entry name" value="Integrase-like_cat_sf"/>
</dbReference>
<evidence type="ECO:0000256" key="2">
    <source>
        <dbReference type="ARBA" id="ARBA00023125"/>
    </source>
</evidence>
<dbReference type="InterPro" id="IPR011010">
    <property type="entry name" value="DNA_brk_join_enz"/>
</dbReference>
<dbReference type="AlphaFoldDB" id="A0A9Q4Q557"/>
<evidence type="ECO:0000313" key="8">
    <source>
        <dbReference type="EMBL" id="MDF9747873.1"/>
    </source>
</evidence>
<dbReference type="InterPro" id="IPR002104">
    <property type="entry name" value="Integrase_catalytic"/>
</dbReference>
<dbReference type="GO" id="GO:0003677">
    <property type="term" value="F:DNA binding"/>
    <property type="evidence" value="ECO:0007669"/>
    <property type="project" value="UniProtKB-UniRule"/>
</dbReference>
<protein>
    <submittedName>
        <fullName evidence="8">Tyrosine-type recombinase/integrase</fullName>
    </submittedName>
</protein>
<dbReference type="Pfam" id="PF13102">
    <property type="entry name" value="Phage_int_SAM_5"/>
    <property type="match status" value="1"/>
</dbReference>
<dbReference type="GO" id="GO:0006310">
    <property type="term" value="P:DNA recombination"/>
    <property type="evidence" value="ECO:0007669"/>
    <property type="project" value="UniProtKB-KW"/>
</dbReference>
<dbReference type="Proteomes" id="UP001154061">
    <property type="component" value="Unassembled WGS sequence"/>
</dbReference>
<feature type="domain" description="Core-binding (CB)" evidence="7">
    <location>
        <begin position="13"/>
        <end position="114"/>
    </location>
</feature>
<gene>
    <name evidence="8" type="ORF">NDI89_20050</name>
</gene>
<keyword evidence="1" id="KW-0229">DNA integration</keyword>
<dbReference type="RefSeq" id="WP_277524288.1">
    <property type="nucleotide sequence ID" value="NZ_JAMQOT010000010.1"/>
</dbReference>
<dbReference type="CDD" id="cd00397">
    <property type="entry name" value="DNA_BRE_C"/>
    <property type="match status" value="1"/>
</dbReference>
<dbReference type="InterPro" id="IPR050090">
    <property type="entry name" value="Tyrosine_recombinase_XerCD"/>
</dbReference>
<dbReference type="GO" id="GO:0015074">
    <property type="term" value="P:DNA integration"/>
    <property type="evidence" value="ECO:0007669"/>
    <property type="project" value="UniProtKB-KW"/>
</dbReference>
<dbReference type="EMBL" id="JAMQOT010000010">
    <property type="protein sequence ID" value="MDF9747873.1"/>
    <property type="molecule type" value="Genomic_DNA"/>
</dbReference>
<dbReference type="PROSITE" id="PS51900">
    <property type="entry name" value="CB"/>
    <property type="match status" value="1"/>
</dbReference>
<reference evidence="8" key="1">
    <citation type="submission" date="2022-06" db="EMBL/GenBank/DDBJ databases">
        <title>Natrinema sp. a new haloarchaeum isolate from saline soil.</title>
        <authorList>
            <person name="Strakova D."/>
            <person name="Galisteo C."/>
            <person name="Sanchez-Porro C."/>
            <person name="Ventosa A."/>
        </authorList>
    </citation>
    <scope>NUCLEOTIDE SEQUENCE</scope>
    <source>
        <strain evidence="8">S1CR25-10</strain>
    </source>
</reference>
<accession>A0A9Q4Q557</accession>
<dbReference type="InterPro" id="IPR044068">
    <property type="entry name" value="CB"/>
</dbReference>
<dbReference type="PANTHER" id="PTHR30349:SF41">
    <property type="entry name" value="INTEGRASE_RECOMBINASE PROTEIN MJ0367-RELATED"/>
    <property type="match status" value="1"/>
</dbReference>
<dbReference type="PANTHER" id="PTHR30349">
    <property type="entry name" value="PHAGE INTEGRASE-RELATED"/>
    <property type="match status" value="1"/>
</dbReference>
<evidence type="ECO:0000259" key="6">
    <source>
        <dbReference type="PROSITE" id="PS51898"/>
    </source>
</evidence>
<keyword evidence="3" id="KW-0233">DNA recombination</keyword>
<dbReference type="Pfam" id="PF00589">
    <property type="entry name" value="Phage_integrase"/>
    <property type="match status" value="1"/>
</dbReference>
<dbReference type="Gene3D" id="1.10.443.10">
    <property type="entry name" value="Intergrase catalytic core"/>
    <property type="match status" value="1"/>
</dbReference>
<dbReference type="InterPro" id="IPR025269">
    <property type="entry name" value="SAM-like_dom"/>
</dbReference>
<proteinExistence type="predicted"/>
<comment type="caution">
    <text evidence="8">The sequence shown here is derived from an EMBL/GenBank/DDBJ whole genome shotgun (WGS) entry which is preliminary data.</text>
</comment>
<organism evidence="8 9">
    <name type="scientific">Natrinema salsiterrestre</name>
    <dbReference type="NCBI Taxonomy" id="2950540"/>
    <lineage>
        <taxon>Archaea</taxon>
        <taxon>Methanobacteriati</taxon>
        <taxon>Methanobacteriota</taxon>
        <taxon>Stenosarchaea group</taxon>
        <taxon>Halobacteria</taxon>
        <taxon>Halobacteriales</taxon>
        <taxon>Natrialbaceae</taxon>
        <taxon>Natrinema</taxon>
    </lineage>
</organism>
<dbReference type="InterPro" id="IPR010998">
    <property type="entry name" value="Integrase_recombinase_N"/>
</dbReference>
<evidence type="ECO:0000256" key="1">
    <source>
        <dbReference type="ARBA" id="ARBA00022908"/>
    </source>
</evidence>
<feature type="compositionally biased region" description="Polar residues" evidence="5">
    <location>
        <begin position="135"/>
        <end position="145"/>
    </location>
</feature>
<evidence type="ECO:0000256" key="3">
    <source>
        <dbReference type="ARBA" id="ARBA00023172"/>
    </source>
</evidence>